<accession>A0A7W5H855</accession>
<gene>
    <name evidence="1" type="ORF">FHS27_006184</name>
</gene>
<dbReference type="EMBL" id="JACHXU010000035">
    <property type="protein sequence ID" value="MBB3210337.1"/>
    <property type="molecule type" value="Genomic_DNA"/>
</dbReference>
<keyword evidence="2" id="KW-1185">Reference proteome</keyword>
<reference evidence="1 2" key="1">
    <citation type="submission" date="2020-08" db="EMBL/GenBank/DDBJ databases">
        <title>Genomic Encyclopedia of Type Strains, Phase III (KMG-III): the genomes of soil and plant-associated and newly described type strains.</title>
        <authorList>
            <person name="Whitman W."/>
        </authorList>
    </citation>
    <scope>NUCLEOTIDE SEQUENCE [LARGE SCALE GENOMIC DNA]</scope>
    <source>
        <strain evidence="1 2">CECT 8075</strain>
    </source>
</reference>
<protein>
    <submittedName>
        <fullName evidence="1">Uncharacterized protein</fullName>
    </submittedName>
</protein>
<sequence>MPCSDNVNPLPLPVRQSVAGSHPMTTFPVQANSPMAMQVSLLAHLFQDKRWCENPRSTSTAIYLDLSTPLILRMSY</sequence>
<proteinExistence type="predicted"/>
<comment type="caution">
    <text evidence="1">The sequence shown here is derived from an EMBL/GenBank/DDBJ whole genome shotgun (WGS) entry which is preliminary data.</text>
</comment>
<evidence type="ECO:0000313" key="1">
    <source>
        <dbReference type="EMBL" id="MBB3210337.1"/>
    </source>
</evidence>
<dbReference type="Proteomes" id="UP000536179">
    <property type="component" value="Unassembled WGS sequence"/>
</dbReference>
<evidence type="ECO:0000313" key="2">
    <source>
        <dbReference type="Proteomes" id="UP000536179"/>
    </source>
</evidence>
<dbReference type="AlphaFoldDB" id="A0A7W5H855"/>
<name>A0A7W5H855_9BACT</name>
<organism evidence="1 2">
    <name type="scientific">Aporhodopirellula rubra</name>
    <dbReference type="NCBI Taxonomy" id="980271"/>
    <lineage>
        <taxon>Bacteria</taxon>
        <taxon>Pseudomonadati</taxon>
        <taxon>Planctomycetota</taxon>
        <taxon>Planctomycetia</taxon>
        <taxon>Pirellulales</taxon>
        <taxon>Pirellulaceae</taxon>
        <taxon>Aporhodopirellula</taxon>
    </lineage>
</organism>